<reference evidence="1 2" key="1">
    <citation type="submission" date="2016-10" db="EMBL/GenBank/DDBJ databases">
        <authorList>
            <person name="de Groot N.N."/>
        </authorList>
    </citation>
    <scope>NUCLEOTIDE SEQUENCE [LARGE SCALE GENOMIC DNA]</scope>
    <source>
        <strain evidence="1 2">DSM 43941</strain>
    </source>
</reference>
<gene>
    <name evidence="1" type="ORF">SAMN04489716_4283</name>
</gene>
<accession>A0A1H2B245</accession>
<keyword evidence="2" id="KW-1185">Reference proteome</keyword>
<dbReference type="RefSeq" id="WP_092546253.1">
    <property type="nucleotide sequence ID" value="NZ_BOMJ01000046.1"/>
</dbReference>
<dbReference type="Proteomes" id="UP000198688">
    <property type="component" value="Chromosome I"/>
</dbReference>
<organism evidence="1 2">
    <name type="scientific">Actinoplanes derwentensis</name>
    <dbReference type="NCBI Taxonomy" id="113562"/>
    <lineage>
        <taxon>Bacteria</taxon>
        <taxon>Bacillati</taxon>
        <taxon>Actinomycetota</taxon>
        <taxon>Actinomycetes</taxon>
        <taxon>Micromonosporales</taxon>
        <taxon>Micromonosporaceae</taxon>
        <taxon>Actinoplanes</taxon>
    </lineage>
</organism>
<dbReference type="PROSITE" id="PS51257">
    <property type="entry name" value="PROKAR_LIPOPROTEIN"/>
    <property type="match status" value="1"/>
</dbReference>
<dbReference type="STRING" id="113562.SAMN04489716_4283"/>
<evidence type="ECO:0000313" key="2">
    <source>
        <dbReference type="Proteomes" id="UP000198688"/>
    </source>
</evidence>
<protein>
    <recommendedName>
        <fullName evidence="3">Ferredoxin</fullName>
    </recommendedName>
</protein>
<dbReference type="AlphaFoldDB" id="A0A1H2B245"/>
<proteinExistence type="predicted"/>
<sequence>MTERQEYLTGGLTAIACETCGQPVRAGRRSAAQTSVQWAGPACEQLSALAGGRPTALVPTCPALRASLDRAIREGRLEVR</sequence>
<dbReference type="OrthoDB" id="4554341at2"/>
<name>A0A1H2B245_9ACTN</name>
<dbReference type="EMBL" id="LT629758">
    <property type="protein sequence ID" value="SDT52350.1"/>
    <property type="molecule type" value="Genomic_DNA"/>
</dbReference>
<evidence type="ECO:0000313" key="1">
    <source>
        <dbReference type="EMBL" id="SDT52350.1"/>
    </source>
</evidence>
<evidence type="ECO:0008006" key="3">
    <source>
        <dbReference type="Google" id="ProtNLM"/>
    </source>
</evidence>